<proteinExistence type="predicted"/>
<dbReference type="Proteomes" id="UP001144396">
    <property type="component" value="Unassembled WGS sequence"/>
</dbReference>
<reference evidence="2" key="1">
    <citation type="submission" date="2022-12" db="EMBL/GenBank/DDBJ databases">
        <title>Reference genome sequencing for broad-spectrum identification of bacterial and archaeal isolates by mass spectrometry.</title>
        <authorList>
            <person name="Sekiguchi Y."/>
            <person name="Tourlousse D.M."/>
        </authorList>
    </citation>
    <scope>NUCLEOTIDE SEQUENCE</scope>
    <source>
        <strain evidence="2">14</strain>
    </source>
</reference>
<dbReference type="Gene3D" id="3.90.190.10">
    <property type="entry name" value="Protein tyrosine phosphatase superfamily"/>
    <property type="match status" value="1"/>
</dbReference>
<gene>
    <name evidence="2" type="ORF">ARHIZOSPH14_14880</name>
</gene>
<dbReference type="InterPro" id="IPR029021">
    <property type="entry name" value="Prot-tyrosine_phosphatase-like"/>
</dbReference>
<dbReference type="Pfam" id="PF13350">
    <property type="entry name" value="Y_phosphatase3"/>
    <property type="match status" value="1"/>
</dbReference>
<dbReference type="GO" id="GO:0004721">
    <property type="term" value="F:phosphoprotein phosphatase activity"/>
    <property type="evidence" value="ECO:0007669"/>
    <property type="project" value="InterPro"/>
</dbReference>
<dbReference type="SUPFAM" id="SSF52799">
    <property type="entry name" value="(Phosphotyrosine protein) phosphatases II"/>
    <property type="match status" value="1"/>
</dbReference>
<dbReference type="InterPro" id="IPR000387">
    <property type="entry name" value="Tyr_Pase_dom"/>
</dbReference>
<feature type="domain" description="Tyrosine specific protein phosphatases" evidence="1">
    <location>
        <begin position="121"/>
        <end position="185"/>
    </location>
</feature>
<dbReference type="InterPro" id="IPR026893">
    <property type="entry name" value="Tyr/Ser_Pase_IphP-type"/>
</dbReference>
<evidence type="ECO:0000313" key="2">
    <source>
        <dbReference type="EMBL" id="GLI27246.1"/>
    </source>
</evidence>
<dbReference type="PROSITE" id="PS50056">
    <property type="entry name" value="TYR_PHOSPHATASE_2"/>
    <property type="match status" value="1"/>
</dbReference>
<accession>A0A9W6CWB8</accession>
<evidence type="ECO:0000259" key="1">
    <source>
        <dbReference type="PROSITE" id="PS50056"/>
    </source>
</evidence>
<comment type="caution">
    <text evidence="2">The sequence shown here is derived from an EMBL/GenBank/DDBJ whole genome shotgun (WGS) entry which is preliminary data.</text>
</comment>
<evidence type="ECO:0000313" key="3">
    <source>
        <dbReference type="Proteomes" id="UP001144396"/>
    </source>
</evidence>
<dbReference type="InterPro" id="IPR016130">
    <property type="entry name" value="Tyr_Pase_AS"/>
</dbReference>
<protein>
    <submittedName>
        <fullName evidence="2">Protein-tyrosine-phosphatase</fullName>
    </submittedName>
</protein>
<name>A0A9W6CWB8_9MICO</name>
<organism evidence="2 3">
    <name type="scientific">Agromyces rhizosphaerae</name>
    <dbReference type="NCBI Taxonomy" id="88374"/>
    <lineage>
        <taxon>Bacteria</taxon>
        <taxon>Bacillati</taxon>
        <taxon>Actinomycetota</taxon>
        <taxon>Actinomycetes</taxon>
        <taxon>Micrococcales</taxon>
        <taxon>Microbacteriaceae</taxon>
        <taxon>Agromyces</taxon>
    </lineage>
</organism>
<dbReference type="AlphaFoldDB" id="A0A9W6CWB8"/>
<keyword evidence="3" id="KW-1185">Reference proteome</keyword>
<sequence>MRDLLWDGYVNCRDLGDLPTPASSTGYTARHRVARGPRRERLTARGWDQARMWGLRTVVDLRAECEVGPRDGDPSVDETVVSATVLRTPTEDQSDPEFMRRCLPILDSPEYWEHNWELQPELVGAAISAIASSGPGTLIHCSAGRDRTGMVSALLLGNAEVAPEAVVDDYAASVHAMASTPSHAAQPMSGWTGARIAGWVQERAPIVHATAADAPAILARLGVDPDTRESLRHLLLP</sequence>
<dbReference type="EMBL" id="BSDP01000001">
    <property type="protein sequence ID" value="GLI27246.1"/>
    <property type="molecule type" value="Genomic_DNA"/>
</dbReference>
<dbReference type="PROSITE" id="PS00383">
    <property type="entry name" value="TYR_PHOSPHATASE_1"/>
    <property type="match status" value="1"/>
</dbReference>
<dbReference type="RefSeq" id="WP_281883628.1">
    <property type="nucleotide sequence ID" value="NZ_BSDP01000001.1"/>
</dbReference>